<dbReference type="EMBL" id="CP108482">
    <property type="protein sequence ID" value="WUS57255.1"/>
    <property type="molecule type" value="Genomic_DNA"/>
</dbReference>
<accession>A0ABZ1W966</accession>
<dbReference type="RefSeq" id="WP_329497369.1">
    <property type="nucleotide sequence ID" value="NZ_CP108460.1"/>
</dbReference>
<sequence>MTVTHTWSYQGSELAWLRAALAPSDDRPGHVVAELVPGGFAAYLRIFHRFEAADGSGRTRRRRDLAQESGAHFHGELSHHRLRGADRPAVRYSPLDRLESVRADMRDGHAHLVGPEFWWPQDRSWVVAGDYDPVSGFVGCSTGPAERILAEPGIEALPVTLRTRVDFASDRRNRPSEM</sequence>
<name>A0ABZ1W966_9ACTN</name>
<proteinExistence type="predicted"/>
<gene>
    <name evidence="1" type="ORF">OG469_18105</name>
</gene>
<dbReference type="Proteomes" id="UP001432014">
    <property type="component" value="Chromosome"/>
</dbReference>
<reference evidence="1 2" key="1">
    <citation type="submission" date="2022-10" db="EMBL/GenBank/DDBJ databases">
        <title>The complete genomes of actinobacterial strains from the NBC collection.</title>
        <authorList>
            <person name="Joergensen T.S."/>
            <person name="Alvarez Arevalo M."/>
            <person name="Sterndorff E.B."/>
            <person name="Faurdal D."/>
            <person name="Vuksanovic O."/>
            <person name="Mourched A.-S."/>
            <person name="Charusanti P."/>
            <person name="Shaw S."/>
            <person name="Blin K."/>
            <person name="Weber T."/>
        </authorList>
    </citation>
    <scope>NUCLEOTIDE SEQUENCE [LARGE SCALE GENOMIC DNA]</scope>
    <source>
        <strain evidence="1 2">NBC_01247</strain>
    </source>
</reference>
<evidence type="ECO:0000313" key="2">
    <source>
        <dbReference type="Proteomes" id="UP001432014"/>
    </source>
</evidence>
<organism evidence="1 2">
    <name type="scientific">Kitasatospora herbaricolor</name>
    <dbReference type="NCBI Taxonomy" id="68217"/>
    <lineage>
        <taxon>Bacteria</taxon>
        <taxon>Bacillati</taxon>
        <taxon>Actinomycetota</taxon>
        <taxon>Actinomycetes</taxon>
        <taxon>Kitasatosporales</taxon>
        <taxon>Streptomycetaceae</taxon>
        <taxon>Kitasatospora</taxon>
    </lineage>
</organism>
<evidence type="ECO:0000313" key="1">
    <source>
        <dbReference type="EMBL" id="WUS57255.1"/>
    </source>
</evidence>
<protein>
    <submittedName>
        <fullName evidence="1">Uncharacterized protein</fullName>
    </submittedName>
</protein>
<keyword evidence="2" id="KW-1185">Reference proteome</keyword>